<feature type="domain" description="S1 motif" evidence="1">
    <location>
        <begin position="6"/>
        <end position="75"/>
    </location>
</feature>
<dbReference type="Proteomes" id="UP001202402">
    <property type="component" value="Unassembled WGS sequence"/>
</dbReference>
<dbReference type="InterPro" id="IPR050437">
    <property type="entry name" value="Ribos_protein_bS1-like"/>
</dbReference>
<gene>
    <name evidence="2" type="ORF">LQE99_13565</name>
</gene>
<evidence type="ECO:0000313" key="3">
    <source>
        <dbReference type="Proteomes" id="UP001202402"/>
    </source>
</evidence>
<dbReference type="PANTHER" id="PTHR10724">
    <property type="entry name" value="30S RIBOSOMAL PROTEIN S1"/>
    <property type="match status" value="1"/>
</dbReference>
<dbReference type="InterPro" id="IPR003029">
    <property type="entry name" value="S1_domain"/>
</dbReference>
<organism evidence="2 3">
    <name type="scientific">Amedibacillus hominis</name>
    <dbReference type="NCBI Taxonomy" id="2897776"/>
    <lineage>
        <taxon>Bacteria</taxon>
        <taxon>Bacillati</taxon>
        <taxon>Bacillota</taxon>
        <taxon>Erysipelotrichia</taxon>
        <taxon>Erysipelotrichales</taxon>
        <taxon>Erysipelotrichaceae</taxon>
        <taxon>Amedibacillus</taxon>
    </lineage>
</organism>
<evidence type="ECO:0000259" key="1">
    <source>
        <dbReference type="PROSITE" id="PS50126"/>
    </source>
</evidence>
<sequence>MQYMIGSVVEGVVTGIKPYGAFVYLDSKHTGLIHISEISERFVRDVHTYVKVNQRVKVKILDVDEDGTHFKLSLKALQPQKARSMRKRITHELPPMKIGFASLQEKLDGWIKDAIQ</sequence>
<dbReference type="Pfam" id="PF00575">
    <property type="entry name" value="S1"/>
    <property type="match status" value="1"/>
</dbReference>
<reference evidence="2 3" key="1">
    <citation type="submission" date="2022-02" db="EMBL/GenBank/DDBJ databases">
        <title>Genome of Erysipelotrichaceae sp. nov. NSJ-176 isolated from human feces.</title>
        <authorList>
            <person name="Abdugheni R."/>
        </authorList>
    </citation>
    <scope>NUCLEOTIDE SEQUENCE [LARGE SCALE GENOMIC DNA]</scope>
    <source>
        <strain evidence="2 3">NSJ-176</strain>
    </source>
</reference>
<dbReference type="PROSITE" id="PS50126">
    <property type="entry name" value="S1"/>
    <property type="match status" value="1"/>
</dbReference>
<keyword evidence="3" id="KW-1185">Reference proteome</keyword>
<name>A0ABS9R971_9FIRM</name>
<dbReference type="EMBL" id="JAKVPQ010000011">
    <property type="protein sequence ID" value="MCH4286149.1"/>
    <property type="molecule type" value="Genomic_DNA"/>
</dbReference>
<proteinExistence type="predicted"/>
<dbReference type="SUPFAM" id="SSF50249">
    <property type="entry name" value="Nucleic acid-binding proteins"/>
    <property type="match status" value="1"/>
</dbReference>
<comment type="caution">
    <text evidence="2">The sequence shown here is derived from an EMBL/GenBank/DDBJ whole genome shotgun (WGS) entry which is preliminary data.</text>
</comment>
<protein>
    <submittedName>
        <fullName evidence="2">CvfD/Ygs/GSP13 family RNA-binding post-transcriptional regulator</fullName>
    </submittedName>
</protein>
<dbReference type="NCBIfam" id="NF040579">
    <property type="entry name" value="S1_dom_CvfD"/>
    <property type="match status" value="1"/>
</dbReference>
<dbReference type="Gene3D" id="2.40.50.140">
    <property type="entry name" value="Nucleic acid-binding proteins"/>
    <property type="match status" value="1"/>
</dbReference>
<accession>A0ABS9R971</accession>
<dbReference type="InterPro" id="IPR012340">
    <property type="entry name" value="NA-bd_OB-fold"/>
</dbReference>
<dbReference type="SMART" id="SM00316">
    <property type="entry name" value="S1"/>
    <property type="match status" value="1"/>
</dbReference>
<evidence type="ECO:0000313" key="2">
    <source>
        <dbReference type="EMBL" id="MCH4286149.1"/>
    </source>
</evidence>